<feature type="domain" description="HTH lysR-type" evidence="5">
    <location>
        <begin position="6"/>
        <end position="63"/>
    </location>
</feature>
<sequence>MDISRVDLNLLVYLDVLLRECNVTKAANHLGITQPAMSNGLRRLRQLFGDPLLVRTSEGMTATERARELQPVVRSIVSSIEQVMQDKTPFSAINSQRVFRIMASDYAESCLMPRVLRRIRQEAPQVTLDVLTPSDVSFLDVEQGRLDMAINRFDKIPQSFHQKTLWSEYFACLMNAENPILKQSFVLESYLQASHIWVSKTGFGVGVGVNPKDVQRLGWVDEALAKIGHKRQISVFTRHYQVAMLLAEQHDLIATLPSRAAWLQRDNPQLVFKVPPFDIPPFDLKMAWSPLLQHNADHQWLRRLIAEVAEEVDAEFAEFGTPFERG</sequence>
<dbReference type="SUPFAM" id="SSF46785">
    <property type="entry name" value="Winged helix' DNA-binding domain"/>
    <property type="match status" value="1"/>
</dbReference>
<evidence type="ECO:0000256" key="1">
    <source>
        <dbReference type="ARBA" id="ARBA00009437"/>
    </source>
</evidence>
<dbReference type="RefSeq" id="WP_048386150.1">
    <property type="nucleotide sequence ID" value="NZ_CP011494.1"/>
</dbReference>
<evidence type="ECO:0000256" key="4">
    <source>
        <dbReference type="ARBA" id="ARBA00023163"/>
    </source>
</evidence>
<dbReference type="InterPro" id="IPR036390">
    <property type="entry name" value="WH_DNA-bd_sf"/>
</dbReference>
<dbReference type="InterPro" id="IPR005119">
    <property type="entry name" value="LysR_subst-bd"/>
</dbReference>
<dbReference type="AlphaFoldDB" id="A0A0H4I1N4"/>
<dbReference type="Pfam" id="PF03466">
    <property type="entry name" value="LysR_substrate"/>
    <property type="match status" value="1"/>
</dbReference>
<keyword evidence="2" id="KW-0805">Transcription regulation</keyword>
<dbReference type="InterPro" id="IPR037402">
    <property type="entry name" value="YidZ_PBP2"/>
</dbReference>
<evidence type="ECO:0000313" key="6">
    <source>
        <dbReference type="EMBL" id="AKO52896.1"/>
    </source>
</evidence>
<dbReference type="EMBL" id="CP011494">
    <property type="protein sequence ID" value="AKO52896.1"/>
    <property type="molecule type" value="Genomic_DNA"/>
</dbReference>
<comment type="similarity">
    <text evidence="1">Belongs to the LysR transcriptional regulatory family.</text>
</comment>
<accession>A0A0H4I1N4</accession>
<dbReference type="PATRIC" id="fig|330734.3.peg.2347"/>
<name>A0A0H4I1N4_9GAMM</name>
<dbReference type="GO" id="GO:0003700">
    <property type="term" value="F:DNA-binding transcription factor activity"/>
    <property type="evidence" value="ECO:0007669"/>
    <property type="project" value="InterPro"/>
</dbReference>
<dbReference type="InterPro" id="IPR050389">
    <property type="entry name" value="LysR-type_TF"/>
</dbReference>
<gene>
    <name evidence="6" type="ORF">ABA45_11190</name>
</gene>
<dbReference type="PROSITE" id="PS50931">
    <property type="entry name" value="HTH_LYSR"/>
    <property type="match status" value="1"/>
</dbReference>
<dbReference type="CDD" id="cd08417">
    <property type="entry name" value="PBP2_Nitroaromatics_like"/>
    <property type="match status" value="1"/>
</dbReference>
<dbReference type="PANTHER" id="PTHR30118">
    <property type="entry name" value="HTH-TYPE TRANSCRIPTIONAL REGULATOR LEUO-RELATED"/>
    <property type="match status" value="1"/>
</dbReference>
<dbReference type="Gene3D" id="3.40.190.10">
    <property type="entry name" value="Periplasmic binding protein-like II"/>
    <property type="match status" value="2"/>
</dbReference>
<organism evidence="6 7">
    <name type="scientific">Marinobacter psychrophilus</name>
    <dbReference type="NCBI Taxonomy" id="330734"/>
    <lineage>
        <taxon>Bacteria</taxon>
        <taxon>Pseudomonadati</taxon>
        <taxon>Pseudomonadota</taxon>
        <taxon>Gammaproteobacteria</taxon>
        <taxon>Pseudomonadales</taxon>
        <taxon>Marinobacteraceae</taxon>
        <taxon>Marinobacter</taxon>
    </lineage>
</organism>
<proteinExistence type="inferred from homology"/>
<dbReference type="InterPro" id="IPR036388">
    <property type="entry name" value="WH-like_DNA-bd_sf"/>
</dbReference>
<dbReference type="Pfam" id="PF00126">
    <property type="entry name" value="HTH_1"/>
    <property type="match status" value="1"/>
</dbReference>
<dbReference type="PRINTS" id="PR00039">
    <property type="entry name" value="HTHLYSR"/>
</dbReference>
<keyword evidence="4" id="KW-0804">Transcription</keyword>
<dbReference type="SUPFAM" id="SSF53850">
    <property type="entry name" value="Periplasmic binding protein-like II"/>
    <property type="match status" value="1"/>
</dbReference>
<dbReference type="Gene3D" id="1.10.10.10">
    <property type="entry name" value="Winged helix-like DNA-binding domain superfamily/Winged helix DNA-binding domain"/>
    <property type="match status" value="1"/>
</dbReference>
<protein>
    <submittedName>
        <fullName evidence="6">LysR family transcriptional regulator</fullName>
    </submittedName>
</protein>
<dbReference type="InterPro" id="IPR000847">
    <property type="entry name" value="LysR_HTH_N"/>
</dbReference>
<evidence type="ECO:0000313" key="7">
    <source>
        <dbReference type="Proteomes" id="UP000036406"/>
    </source>
</evidence>
<evidence type="ECO:0000259" key="5">
    <source>
        <dbReference type="PROSITE" id="PS50931"/>
    </source>
</evidence>
<keyword evidence="3" id="KW-0238">DNA-binding</keyword>
<dbReference type="GO" id="GO:0003677">
    <property type="term" value="F:DNA binding"/>
    <property type="evidence" value="ECO:0007669"/>
    <property type="project" value="UniProtKB-KW"/>
</dbReference>
<keyword evidence="7" id="KW-1185">Reference proteome</keyword>
<dbReference type="KEGG" id="mpq:ABA45_11190"/>
<evidence type="ECO:0000256" key="3">
    <source>
        <dbReference type="ARBA" id="ARBA00023125"/>
    </source>
</evidence>
<reference evidence="6 7" key="1">
    <citation type="submission" date="2015-05" db="EMBL/GenBank/DDBJ databases">
        <title>Complete genome of Marinobacter psychrophilus strain 20041T isolated from sea-ice of the Canadian Basin.</title>
        <authorList>
            <person name="Song L."/>
            <person name="Ren L."/>
            <person name="Yu Y."/>
            <person name="Wang X."/>
        </authorList>
    </citation>
    <scope>NUCLEOTIDE SEQUENCE [LARGE SCALE GENOMIC DNA]</scope>
    <source>
        <strain evidence="6 7">20041</strain>
    </source>
</reference>
<dbReference type="PANTHER" id="PTHR30118:SF15">
    <property type="entry name" value="TRANSCRIPTIONAL REGULATORY PROTEIN"/>
    <property type="match status" value="1"/>
</dbReference>
<dbReference type="Proteomes" id="UP000036406">
    <property type="component" value="Chromosome"/>
</dbReference>
<evidence type="ECO:0000256" key="2">
    <source>
        <dbReference type="ARBA" id="ARBA00023015"/>
    </source>
</evidence>